<reference evidence="1" key="3">
    <citation type="submission" date="2020-02" db="EMBL/GenBank/DDBJ databases">
        <authorList>
            <person name="Sarangi A.N."/>
            <person name="Ghosh S."/>
            <person name="Mukherjee M."/>
            <person name="Tripathy S."/>
        </authorList>
    </citation>
    <scope>NUCLEOTIDE SEQUENCE</scope>
    <source>
        <strain evidence="1">BDU141951</strain>
    </source>
</reference>
<dbReference type="EMBL" id="JTHE02000003">
    <property type="protein sequence ID" value="NEV68285.1"/>
    <property type="molecule type" value="Genomic_DNA"/>
</dbReference>
<dbReference type="InterPro" id="IPR016024">
    <property type="entry name" value="ARM-type_fold"/>
</dbReference>
<gene>
    <name evidence="1" type="ORF">QQ91_014315</name>
</gene>
<reference evidence="1" key="2">
    <citation type="journal article" date="2015" name="Genome Announc.">
        <title>Draft Genome Sequence of Filamentous Marine Cyanobacterium Lyngbya confervoides Strain BDU141951.</title>
        <authorList>
            <person name="Chandrababunaidu M.M."/>
            <person name="Sen D."/>
            <person name="Tripathy S."/>
        </authorList>
    </citation>
    <scope>NUCLEOTIDE SEQUENCE</scope>
    <source>
        <strain evidence="1">BDU141951</strain>
    </source>
</reference>
<dbReference type="Pfam" id="PF13646">
    <property type="entry name" value="HEAT_2"/>
    <property type="match status" value="1"/>
</dbReference>
<proteinExistence type="predicted"/>
<dbReference type="SUPFAM" id="SSF48371">
    <property type="entry name" value="ARM repeat"/>
    <property type="match status" value="1"/>
</dbReference>
<name>A0A0C1Y7H2_9CYAN</name>
<dbReference type="Gene3D" id="1.25.10.10">
    <property type="entry name" value="Leucine-rich Repeat Variant"/>
    <property type="match status" value="1"/>
</dbReference>
<dbReference type="InterPro" id="IPR011989">
    <property type="entry name" value="ARM-like"/>
</dbReference>
<comment type="caution">
    <text evidence="1">The sequence shown here is derived from an EMBL/GenBank/DDBJ whole genome shotgun (WGS) entry which is preliminary data.</text>
</comment>
<protein>
    <recommendedName>
        <fullName evidence="2">PBS lyase</fullName>
    </recommendedName>
</protein>
<evidence type="ECO:0008006" key="2">
    <source>
        <dbReference type="Google" id="ProtNLM"/>
    </source>
</evidence>
<evidence type="ECO:0000313" key="1">
    <source>
        <dbReference type="EMBL" id="NEV68285.1"/>
    </source>
</evidence>
<accession>A0A0C1Y7H2</accession>
<reference evidence="1" key="1">
    <citation type="submission" date="2014-11" db="EMBL/GenBank/DDBJ databases">
        <authorList>
            <person name="Malar M.C."/>
            <person name="Sen D."/>
            <person name="Tripathy S."/>
        </authorList>
    </citation>
    <scope>NUCLEOTIDE SEQUENCE</scope>
    <source>
        <strain evidence="1">BDU141951</strain>
    </source>
</reference>
<sequence length="319" mass="34711">MAKSRKLEALTAKLNAVRADPTSAAGVATLTAVIGSQHSIAIAQAANLVSTSEIYALIPPLVDRFHWLMEKAGDRDPGCRAKAAIAECLYRLEHRDADLFLQGIRHLQPEPVWGGQVDTAPKLRGLCALGLVRMNYPDVMVELADLLADSEPEARIGAARAIAYSENPLGVALLRLRIKVGDMPTVLGECLSALLQLSVERGMPLAAEFLEAGRRASDDRAAIETAEVIALVLGESRLPEAFPVLRDWWQRTTHRELRPTGLLAIAMLRREDAIQWLLQLLADAPKPDAAAALEALGLYQNDPILWPQVQAVLGNRPEL</sequence>
<dbReference type="AlphaFoldDB" id="A0A0C1Y7H2"/>
<organism evidence="1">
    <name type="scientific">Lyngbya confervoides BDU141951</name>
    <dbReference type="NCBI Taxonomy" id="1574623"/>
    <lineage>
        <taxon>Bacteria</taxon>
        <taxon>Bacillati</taxon>
        <taxon>Cyanobacteriota</taxon>
        <taxon>Cyanophyceae</taxon>
        <taxon>Oscillatoriophycideae</taxon>
        <taxon>Oscillatoriales</taxon>
        <taxon>Microcoleaceae</taxon>
        <taxon>Lyngbya</taxon>
    </lineage>
</organism>